<dbReference type="Proteomes" id="UP000790787">
    <property type="component" value="Chromosome 22"/>
</dbReference>
<reference evidence="1" key="1">
    <citation type="journal article" date="2014" name="Nat. Commun.">
        <title>The tobacco genome sequence and its comparison with those of tomato and potato.</title>
        <authorList>
            <person name="Sierro N."/>
            <person name="Battey J.N."/>
            <person name="Ouadi S."/>
            <person name="Bakaher N."/>
            <person name="Bovet L."/>
            <person name="Willig A."/>
            <person name="Goepfert S."/>
            <person name="Peitsch M.C."/>
            <person name="Ivanov N.V."/>
        </authorList>
    </citation>
    <scope>NUCLEOTIDE SEQUENCE [LARGE SCALE GENOMIC DNA]</scope>
</reference>
<evidence type="ECO:0000313" key="2">
    <source>
        <dbReference type="RefSeq" id="XP_075099530.1"/>
    </source>
</evidence>
<dbReference type="RefSeq" id="XP_075099530.1">
    <property type="nucleotide sequence ID" value="XM_075243429.1"/>
</dbReference>
<sequence length="105" mass="12064">MGRDPKYWDDVESFKPERFEHNSMDYIGNNYEYLPFGSGRRICPGMSFGLANVYFPLAQLLYHFDWKLPTGINPSELDLTEAPGAACTTKNDLHLIATPYQHCQE</sequence>
<protein>
    <submittedName>
        <fullName evidence="2">Cytochrome P450 71D7-like</fullName>
    </submittedName>
</protein>
<organism evidence="1 2">
    <name type="scientific">Nicotiana tabacum</name>
    <name type="common">Common tobacco</name>
    <dbReference type="NCBI Taxonomy" id="4097"/>
    <lineage>
        <taxon>Eukaryota</taxon>
        <taxon>Viridiplantae</taxon>
        <taxon>Streptophyta</taxon>
        <taxon>Embryophyta</taxon>
        <taxon>Tracheophyta</taxon>
        <taxon>Spermatophyta</taxon>
        <taxon>Magnoliopsida</taxon>
        <taxon>eudicotyledons</taxon>
        <taxon>Gunneridae</taxon>
        <taxon>Pentapetalae</taxon>
        <taxon>asterids</taxon>
        <taxon>lamiids</taxon>
        <taxon>Solanales</taxon>
        <taxon>Solanaceae</taxon>
        <taxon>Nicotianoideae</taxon>
        <taxon>Nicotianeae</taxon>
        <taxon>Nicotiana</taxon>
    </lineage>
</organism>
<evidence type="ECO:0000313" key="1">
    <source>
        <dbReference type="Proteomes" id="UP000790787"/>
    </source>
</evidence>
<name>A0AC58TQL9_TOBAC</name>
<keyword evidence="1" id="KW-1185">Reference proteome</keyword>
<gene>
    <name evidence="2" type="primary">LOC142176299</name>
</gene>
<proteinExistence type="predicted"/>
<accession>A0AC58TQL9</accession>
<reference evidence="2" key="2">
    <citation type="submission" date="2025-08" db="UniProtKB">
        <authorList>
            <consortium name="RefSeq"/>
        </authorList>
    </citation>
    <scope>IDENTIFICATION</scope>
    <source>
        <tissue evidence="2">Leaf</tissue>
    </source>
</reference>